<evidence type="ECO:0000313" key="2">
    <source>
        <dbReference type="EMBL" id="EGT41578.1"/>
    </source>
</evidence>
<dbReference type="HOGENOM" id="CLU_014638_0_0_1"/>
<dbReference type="InParanoid" id="G0MQU6"/>
<dbReference type="eggNOG" id="ENOG502TGB3">
    <property type="taxonomic scope" value="Eukaryota"/>
</dbReference>
<reference evidence="3" key="1">
    <citation type="submission" date="2011-07" db="EMBL/GenBank/DDBJ databases">
        <authorList>
            <consortium name="Caenorhabditis brenneri Sequencing and Analysis Consortium"/>
            <person name="Wilson R.K."/>
        </authorList>
    </citation>
    <scope>NUCLEOTIDE SEQUENCE [LARGE SCALE GENOMIC DNA]</scope>
    <source>
        <strain evidence="3">PB2801</strain>
    </source>
</reference>
<organism evidence="3">
    <name type="scientific">Caenorhabditis brenneri</name>
    <name type="common">Nematode worm</name>
    <dbReference type="NCBI Taxonomy" id="135651"/>
    <lineage>
        <taxon>Eukaryota</taxon>
        <taxon>Metazoa</taxon>
        <taxon>Ecdysozoa</taxon>
        <taxon>Nematoda</taxon>
        <taxon>Chromadorea</taxon>
        <taxon>Rhabditida</taxon>
        <taxon>Rhabditina</taxon>
        <taxon>Rhabditomorpha</taxon>
        <taxon>Rhabditoidea</taxon>
        <taxon>Rhabditidae</taxon>
        <taxon>Peloderinae</taxon>
        <taxon>Caenorhabditis</taxon>
    </lineage>
</organism>
<dbReference type="EMBL" id="GL379807">
    <property type="protein sequence ID" value="EGT41578.1"/>
    <property type="molecule type" value="Genomic_DNA"/>
</dbReference>
<keyword evidence="3" id="KW-1185">Reference proteome</keyword>
<dbReference type="FunCoup" id="G0MQU6">
    <property type="interactions" value="1892"/>
</dbReference>
<dbReference type="AlphaFoldDB" id="G0MQU6"/>
<proteinExistence type="predicted"/>
<evidence type="ECO:0000256" key="1">
    <source>
        <dbReference type="SAM" id="MobiDB-lite"/>
    </source>
</evidence>
<accession>G0MQU6</accession>
<name>G0MQU6_CAEBE</name>
<feature type="region of interest" description="Disordered" evidence="1">
    <location>
        <begin position="1"/>
        <end position="24"/>
    </location>
</feature>
<evidence type="ECO:0000313" key="3">
    <source>
        <dbReference type="Proteomes" id="UP000008068"/>
    </source>
</evidence>
<gene>
    <name evidence="2" type="ORF">CAEBREN_23658</name>
</gene>
<sequence>MANNEQWRRRMEQEEEEEARRMEEEMQHFQDLFDLHGRNEVIQDGEEGEEDNDEEVFQEVRFNFVPVRRGQLVPAPAPAEPVAPRRYPFGSGFPIVMRCQFDQHPHEEIASHNGLEWNIKWTTQEKYPGVLVGRATLSFIGLGDKAYEISATCSSKENSVNSDPDDTVVIDKDHWQIVFPNTIKGPAERRSYGQLVASPRFVTVTIHNIRLVENGVNHKQRWPKGCDWIVYDDVFSIRMDAEYLKFVSICYDRFIADLKASQLSVEEAKAFYDFACLLFHNAFYGQEKYQKVLMQGFKFGFVNYKYQDFPDSPLDFHSRTMLPYYQLLSVETPVEQVSRDGTVNGSCHHFQLKLNPNICHKRSQVEQMPKFRGGHKGQLTFYLEDTANGVLLLVAVNMHLGCPKLAKMKIALFENQHAVDHHETYRVVNSNHRTICIVVCLLTEQQIRMMVEGRMAMNVQLHLMPTDPQATHINNVKTLEDGSIAHVMPGLVNGWIRCGDGKMIGVCKEHVAQFSGWMAMVFLNQTFIDCGRNIADVAAPSEVVLDALQIIYHRCHAVHFDRVDMVLELAGFWASPSIRSYFDIAVWRTPLMLIEDKVRLACKYNLEITKHVLRHHEYHGIEVPAPLMAELMSDA</sequence>
<dbReference type="OrthoDB" id="5830055at2759"/>
<dbReference type="Proteomes" id="UP000008068">
    <property type="component" value="Unassembled WGS sequence"/>
</dbReference>
<protein>
    <submittedName>
        <fullName evidence="2">Uncharacterized protein</fullName>
    </submittedName>
</protein>